<proteinExistence type="predicted"/>
<dbReference type="AlphaFoldDB" id="A0A5Q0M376"/>
<dbReference type="EMBL" id="CP045644">
    <property type="protein sequence ID" value="QFZ83267.1"/>
    <property type="molecule type" value="Genomic_DNA"/>
</dbReference>
<evidence type="ECO:0000313" key="1">
    <source>
        <dbReference type="EMBL" id="QFZ83267.1"/>
    </source>
</evidence>
<organism evidence="1 2">
    <name type="scientific">Variovorax paradoxus</name>
    <dbReference type="NCBI Taxonomy" id="34073"/>
    <lineage>
        <taxon>Bacteria</taxon>
        <taxon>Pseudomonadati</taxon>
        <taxon>Pseudomonadota</taxon>
        <taxon>Betaproteobacteria</taxon>
        <taxon>Burkholderiales</taxon>
        <taxon>Comamonadaceae</taxon>
        <taxon>Variovorax</taxon>
    </lineage>
</organism>
<dbReference type="Proteomes" id="UP000326780">
    <property type="component" value="Chromosome"/>
</dbReference>
<protein>
    <submittedName>
        <fullName evidence="1">Uncharacterized protein</fullName>
    </submittedName>
</protein>
<gene>
    <name evidence="1" type="ORF">GFK26_11090</name>
</gene>
<accession>A0A5Q0M376</accession>
<name>A0A5Q0M376_VARPD</name>
<sequence length="120" mass="13286">MQFVRLGEFFAAARITGPTHNLLQIRLGGPLDGFPICERLAGTGECRHKPLNEDQLVQHVLRGVAEANQHLGSAYVVSHIRYVENDTPPEKAYGFMAMRIVEHYHNGGAFESGLLTEQDG</sequence>
<dbReference type="RefSeq" id="WP_153282005.1">
    <property type="nucleotide sequence ID" value="NZ_CP045644.1"/>
</dbReference>
<evidence type="ECO:0000313" key="2">
    <source>
        <dbReference type="Proteomes" id="UP000326780"/>
    </source>
</evidence>
<reference evidence="1 2" key="1">
    <citation type="submission" date="2019-10" db="EMBL/GenBank/DDBJ databases">
        <title>Complete genome sequence of Variovorax paradoxus 5C-2.</title>
        <authorList>
            <person name="Gogoleva N.E."/>
            <person name="Balkin A.S."/>
        </authorList>
    </citation>
    <scope>NUCLEOTIDE SEQUENCE [LARGE SCALE GENOMIC DNA]</scope>
    <source>
        <strain evidence="1 2">5C-2</strain>
    </source>
</reference>